<dbReference type="InterPro" id="IPR020845">
    <property type="entry name" value="AMP-binding_CS"/>
</dbReference>
<dbReference type="GO" id="GO:0031956">
    <property type="term" value="F:medium-chain fatty acid-CoA ligase activity"/>
    <property type="evidence" value="ECO:0007669"/>
    <property type="project" value="TreeGrafter"/>
</dbReference>
<evidence type="ECO:0000256" key="1">
    <source>
        <dbReference type="ARBA" id="ARBA00006432"/>
    </source>
</evidence>
<keyword evidence="6" id="KW-1185">Reference proteome</keyword>
<dbReference type="InterPro" id="IPR025110">
    <property type="entry name" value="AMP-bd_C"/>
</dbReference>
<dbReference type="Gene3D" id="3.40.50.12780">
    <property type="entry name" value="N-terminal domain of ligase-like"/>
    <property type="match status" value="1"/>
</dbReference>
<dbReference type="InterPro" id="IPR000873">
    <property type="entry name" value="AMP-dep_synth/lig_dom"/>
</dbReference>
<evidence type="ECO:0000313" key="6">
    <source>
        <dbReference type="Proteomes" id="UP000655751"/>
    </source>
</evidence>
<comment type="caution">
    <text evidence="5">The sequence shown here is derived from an EMBL/GenBank/DDBJ whole genome shotgun (WGS) entry which is preliminary data.</text>
</comment>
<dbReference type="Proteomes" id="UP000655751">
    <property type="component" value="Unassembled WGS sequence"/>
</dbReference>
<accession>A0A931IF57</accession>
<gene>
    <name evidence="5" type="ORF">IT779_23940</name>
</gene>
<dbReference type="RefSeq" id="WP_196151637.1">
    <property type="nucleotide sequence ID" value="NZ_JADMLG010000010.1"/>
</dbReference>
<dbReference type="PROSITE" id="PS00455">
    <property type="entry name" value="AMP_BINDING"/>
    <property type="match status" value="1"/>
</dbReference>
<evidence type="ECO:0000313" key="5">
    <source>
        <dbReference type="EMBL" id="MBH0779326.1"/>
    </source>
</evidence>
<dbReference type="EMBL" id="JADMLG010000010">
    <property type="protein sequence ID" value="MBH0779326.1"/>
    <property type="molecule type" value="Genomic_DNA"/>
</dbReference>
<dbReference type="GO" id="GO:0006631">
    <property type="term" value="P:fatty acid metabolic process"/>
    <property type="evidence" value="ECO:0007669"/>
    <property type="project" value="TreeGrafter"/>
</dbReference>
<evidence type="ECO:0000256" key="2">
    <source>
        <dbReference type="ARBA" id="ARBA00022598"/>
    </source>
</evidence>
<dbReference type="PANTHER" id="PTHR43201">
    <property type="entry name" value="ACYL-COA SYNTHETASE"/>
    <property type="match status" value="1"/>
</dbReference>
<evidence type="ECO:0000259" key="4">
    <source>
        <dbReference type="Pfam" id="PF13193"/>
    </source>
</evidence>
<feature type="domain" description="AMP-binding enzyme C-terminal" evidence="4">
    <location>
        <begin position="286"/>
        <end position="358"/>
    </location>
</feature>
<evidence type="ECO:0000259" key="3">
    <source>
        <dbReference type="Pfam" id="PF00501"/>
    </source>
</evidence>
<sequence>MLDPLRGRADERPALDLGGRTYTYAELDRAVDGVPDADVDDVSDLAPADALIRVCAAARRGRPVRVENPAARPARTWIPDAAFLLVATSGSTGAPRPLARTAASWYDSFPAFTRLTGIEPTDRVLLTGPLHATMHLFGTLHALWRGACVTDDAARATVAHAVPAILREIVTAATELRTAIVAGIALDEGAVAAARGVRIIEYYGSAEVSLVAARCVPEPLRLFDGVRARVRDGLLFVRSGYTVLGGPTWHPVGDLAELGPDGTLRVRGRGDGVINVGGTTVVAEDVERILGGLDGIAAVAVVGAPHPVFGEIVTAALELDETRELALVRSAARGLFTKEAMPRRWVAVSALPRTASGKVARGHLKNMLV</sequence>
<protein>
    <submittedName>
        <fullName evidence="5">AMP-binding protein</fullName>
    </submittedName>
</protein>
<reference evidence="5" key="1">
    <citation type="submission" date="2020-11" db="EMBL/GenBank/DDBJ databases">
        <title>Nocardia NEAU-351.nov., a novel actinomycete isolated from the cow dung.</title>
        <authorList>
            <person name="Zhang X."/>
        </authorList>
    </citation>
    <scope>NUCLEOTIDE SEQUENCE</scope>
    <source>
        <strain evidence="5">NEAU-351</strain>
    </source>
</reference>
<comment type="similarity">
    <text evidence="1">Belongs to the ATP-dependent AMP-binding enzyme family.</text>
</comment>
<feature type="domain" description="AMP-dependent synthetase/ligase" evidence="3">
    <location>
        <begin position="71"/>
        <end position="217"/>
    </location>
</feature>
<dbReference type="InterPro" id="IPR042099">
    <property type="entry name" value="ANL_N_sf"/>
</dbReference>
<dbReference type="AlphaFoldDB" id="A0A931IF57"/>
<organism evidence="5 6">
    <name type="scientific">Nocardia bovistercoris</name>
    <dbReference type="NCBI Taxonomy" id="2785916"/>
    <lineage>
        <taxon>Bacteria</taxon>
        <taxon>Bacillati</taxon>
        <taxon>Actinomycetota</taxon>
        <taxon>Actinomycetes</taxon>
        <taxon>Mycobacteriales</taxon>
        <taxon>Nocardiaceae</taxon>
        <taxon>Nocardia</taxon>
    </lineage>
</organism>
<dbReference type="Pfam" id="PF00501">
    <property type="entry name" value="AMP-binding"/>
    <property type="match status" value="1"/>
</dbReference>
<dbReference type="PANTHER" id="PTHR43201:SF5">
    <property type="entry name" value="MEDIUM-CHAIN ACYL-COA LIGASE ACSF2, MITOCHONDRIAL"/>
    <property type="match status" value="1"/>
</dbReference>
<dbReference type="Gene3D" id="3.30.300.30">
    <property type="match status" value="1"/>
</dbReference>
<keyword evidence="2" id="KW-0436">Ligase</keyword>
<dbReference type="SUPFAM" id="SSF56801">
    <property type="entry name" value="Acetyl-CoA synthetase-like"/>
    <property type="match status" value="1"/>
</dbReference>
<dbReference type="Pfam" id="PF13193">
    <property type="entry name" value="AMP-binding_C"/>
    <property type="match status" value="1"/>
</dbReference>
<proteinExistence type="inferred from homology"/>
<dbReference type="InterPro" id="IPR045851">
    <property type="entry name" value="AMP-bd_C_sf"/>
</dbReference>
<name>A0A931IF57_9NOCA</name>